<organism evidence="1 2">
    <name type="scientific">Channa argus</name>
    <name type="common">Northern snakehead</name>
    <name type="synonym">Ophicephalus argus</name>
    <dbReference type="NCBI Taxonomy" id="215402"/>
    <lineage>
        <taxon>Eukaryota</taxon>
        <taxon>Metazoa</taxon>
        <taxon>Chordata</taxon>
        <taxon>Craniata</taxon>
        <taxon>Vertebrata</taxon>
        <taxon>Euteleostomi</taxon>
        <taxon>Actinopterygii</taxon>
        <taxon>Neopterygii</taxon>
        <taxon>Teleostei</taxon>
        <taxon>Neoteleostei</taxon>
        <taxon>Acanthomorphata</taxon>
        <taxon>Anabantaria</taxon>
        <taxon>Anabantiformes</taxon>
        <taxon>Channoidei</taxon>
        <taxon>Channidae</taxon>
        <taxon>Channa</taxon>
    </lineage>
</organism>
<proteinExistence type="predicted"/>
<reference evidence="1 2" key="1">
    <citation type="submission" date="2019-02" db="EMBL/GenBank/DDBJ databases">
        <title>Opniocepnalus argus genome.</title>
        <authorList>
            <person name="Zhou C."/>
            <person name="Xiao S."/>
        </authorList>
    </citation>
    <scope>NUCLEOTIDE SEQUENCE [LARGE SCALE GENOMIC DNA]</scope>
    <source>
        <strain evidence="1">OARG1902GOOAL</strain>
        <tissue evidence="1">Muscle</tissue>
    </source>
</reference>
<evidence type="ECO:0000313" key="2">
    <source>
        <dbReference type="Proteomes" id="UP000503349"/>
    </source>
</evidence>
<sequence>MCVWLAKRTAPPALCGEPLIKHKTTPGVNRQETIYDTTKRDYFVIKSNLHCAEHP</sequence>
<dbReference type="EMBL" id="CM015732">
    <property type="protein sequence ID" value="KAF3705011.1"/>
    <property type="molecule type" value="Genomic_DNA"/>
</dbReference>
<reference evidence="2" key="2">
    <citation type="submission" date="2019-02" db="EMBL/GenBank/DDBJ databases">
        <title>Opniocepnalus argus Var Kimnra genome.</title>
        <authorList>
            <person name="Zhou C."/>
            <person name="Xiao S."/>
        </authorList>
    </citation>
    <scope>NUCLEOTIDE SEQUENCE [LARGE SCALE GENOMIC DNA]</scope>
</reference>
<evidence type="ECO:0000313" key="1">
    <source>
        <dbReference type="EMBL" id="KAF3705011.1"/>
    </source>
</evidence>
<accession>A0A6G1QQQ1</accession>
<keyword evidence="2" id="KW-1185">Reference proteome</keyword>
<gene>
    <name evidence="1" type="ORF">EXN66_Car020702</name>
</gene>
<dbReference type="Proteomes" id="UP000503349">
    <property type="component" value="Chromosome 21"/>
</dbReference>
<protein>
    <submittedName>
        <fullName evidence="1">Uncharacterized protein</fullName>
    </submittedName>
</protein>
<dbReference type="AlphaFoldDB" id="A0A6G1QQQ1"/>
<name>A0A6G1QQQ1_CHAAH</name>